<name>A0ACC2ZTJ7_9EURO</name>
<sequence length="416" mass="43858">MRPSLILLSVFHFLAFLVAAHPFIIISTKIEVHHVMPTHIIHRRQGLLDQFESAVNSVLGIDTETSSSSAKSLVKATSTSARSTSSTKTVQTLAPPVTASATSTSSSRGAQTTSTSSDDDDDDTTSTTSDQTTSTDSSSTTTTDSTTTTTDSSTSTSAISTSMIASTTAQPTPTSSLANVQPTYTASSAKSNDNGNQVPAAGIAVAVIMILVIVLVSGWLVFKYNSRAQAWWASRQEHKRKERSYREALDGPAPGSTSLRQEALAGGSSKRRTMLQSFFAPATAKLGHGTEIKRKPVNWGAKSPATSGTTDSEKISFTASAAPMGRIERYSGHHFVAELDSTPVPPAPVQPVSPISLGRKESLYNLPPVSPLSTHTVLPSISERQAAKDLPELPPVPALPSVLHAKKGSDGVFRLA</sequence>
<evidence type="ECO:0000313" key="2">
    <source>
        <dbReference type="Proteomes" id="UP001172386"/>
    </source>
</evidence>
<evidence type="ECO:0000313" key="1">
    <source>
        <dbReference type="EMBL" id="KAJ9650946.1"/>
    </source>
</evidence>
<organism evidence="1 2">
    <name type="scientific">Neophaeococcomyces mojaviensis</name>
    <dbReference type="NCBI Taxonomy" id="3383035"/>
    <lineage>
        <taxon>Eukaryota</taxon>
        <taxon>Fungi</taxon>
        <taxon>Dikarya</taxon>
        <taxon>Ascomycota</taxon>
        <taxon>Pezizomycotina</taxon>
        <taxon>Eurotiomycetes</taxon>
        <taxon>Chaetothyriomycetidae</taxon>
        <taxon>Chaetothyriales</taxon>
        <taxon>Chaetothyriales incertae sedis</taxon>
        <taxon>Neophaeococcomyces</taxon>
    </lineage>
</organism>
<dbReference type="EMBL" id="JAPDRQ010000295">
    <property type="protein sequence ID" value="KAJ9650946.1"/>
    <property type="molecule type" value="Genomic_DNA"/>
</dbReference>
<accession>A0ACC2ZTJ7</accession>
<keyword evidence="2" id="KW-1185">Reference proteome</keyword>
<reference evidence="1" key="1">
    <citation type="submission" date="2022-10" db="EMBL/GenBank/DDBJ databases">
        <title>Culturing micro-colonial fungi from biological soil crusts in the Mojave desert and describing Neophaeococcomyces mojavensis, and introducing the new genera and species Taxawa tesnikishii.</title>
        <authorList>
            <person name="Kurbessoian T."/>
            <person name="Stajich J.E."/>
        </authorList>
    </citation>
    <scope>NUCLEOTIDE SEQUENCE</scope>
    <source>
        <strain evidence="1">JES_112</strain>
    </source>
</reference>
<protein>
    <submittedName>
        <fullName evidence="1">Uncharacterized protein</fullName>
    </submittedName>
</protein>
<comment type="caution">
    <text evidence="1">The sequence shown here is derived from an EMBL/GenBank/DDBJ whole genome shotgun (WGS) entry which is preliminary data.</text>
</comment>
<proteinExistence type="predicted"/>
<gene>
    <name evidence="1" type="ORF">H2198_009760</name>
</gene>
<dbReference type="Proteomes" id="UP001172386">
    <property type="component" value="Unassembled WGS sequence"/>
</dbReference>